<evidence type="ECO:0000256" key="2">
    <source>
        <dbReference type="ARBA" id="ARBA00009127"/>
    </source>
</evidence>
<feature type="signal peptide" evidence="4">
    <location>
        <begin position="1"/>
        <end position="19"/>
    </location>
</feature>
<evidence type="ECO:0000256" key="3">
    <source>
        <dbReference type="ARBA" id="ARBA00022525"/>
    </source>
</evidence>
<organism evidence="5 6">
    <name type="scientific">Cloeon dipterum</name>
    <dbReference type="NCBI Taxonomy" id="197152"/>
    <lineage>
        <taxon>Eukaryota</taxon>
        <taxon>Metazoa</taxon>
        <taxon>Ecdysozoa</taxon>
        <taxon>Arthropoda</taxon>
        <taxon>Hexapoda</taxon>
        <taxon>Insecta</taxon>
        <taxon>Pterygota</taxon>
        <taxon>Palaeoptera</taxon>
        <taxon>Ephemeroptera</taxon>
        <taxon>Pisciforma</taxon>
        <taxon>Baetidae</taxon>
        <taxon>Cloeon</taxon>
    </lineage>
</organism>
<feature type="chain" id="PRO_5035763656" description="Protein yellow" evidence="4">
    <location>
        <begin position="20"/>
        <end position="419"/>
    </location>
</feature>
<dbReference type="GO" id="GO:0005576">
    <property type="term" value="C:extracellular region"/>
    <property type="evidence" value="ECO:0007669"/>
    <property type="project" value="UniProtKB-SubCell"/>
</dbReference>
<comment type="caution">
    <text evidence="5">The sequence shown here is derived from an EMBL/GenBank/DDBJ whole genome shotgun (WGS) entry which is preliminary data.</text>
</comment>
<proteinExistence type="inferred from homology"/>
<evidence type="ECO:0008006" key="7">
    <source>
        <dbReference type="Google" id="ProtNLM"/>
    </source>
</evidence>
<evidence type="ECO:0000256" key="4">
    <source>
        <dbReference type="SAM" id="SignalP"/>
    </source>
</evidence>
<accession>A0A8S1DUA6</accession>
<name>A0A8S1DUA6_9INSE</name>
<comment type="similarity">
    <text evidence="2">Belongs to the major royal jelly protein family.</text>
</comment>
<dbReference type="PRINTS" id="PR01366">
    <property type="entry name" value="ROYALJELLY"/>
</dbReference>
<keyword evidence="4" id="KW-0732">Signal</keyword>
<sequence length="419" mass="46435">MNRVAVALVVLCGVVSASARLQELFTWNQVDFAWPSKAARDAAIQTGAFVPENQMPLGIEVWKDRLFVTLPRWRRGSPATLATVSLNGPQHNQPLQPYPDWAMNREGGPCDGLTGIFRVQIDHACGRLWVLDAGEVDVAEGGVQQCPPKLLAFDLSTDQVVIRHVLPEENVRQGSLFSNLAVDTRNGQCDDTHVYMADAWRFGIVTYSTKSNSSWRVEHNYMQSDPLACRYNTSGVDFRWHDGVFGFGLAPVVDNDRTLYFTPMSGTRAFAVPTSALRNETVIDESTFTVLPQRGGGVDAQWHAGATAMSSNGIMFYNLVTRDAVACWNSRLPYLPNLQGEVARDTVTLNFPNDVKVDEFNNVWVLSNRLPRYLFSSLDLSDVNIRVFAAHESNAIAGTPCDPHYAPQSNDFVTAPCVY</sequence>
<dbReference type="PANTHER" id="PTHR10009">
    <property type="entry name" value="PROTEIN YELLOW-RELATED"/>
    <property type="match status" value="1"/>
</dbReference>
<dbReference type="OrthoDB" id="7776143at2759"/>
<dbReference type="FunFam" id="2.120.10.30:FF:000045">
    <property type="entry name" value="Blast:Protein yellow"/>
    <property type="match status" value="1"/>
</dbReference>
<evidence type="ECO:0000313" key="6">
    <source>
        <dbReference type="Proteomes" id="UP000494165"/>
    </source>
</evidence>
<gene>
    <name evidence="5" type="ORF">CLODIP_2_CD07523</name>
</gene>
<comment type="subcellular location">
    <subcellularLocation>
        <location evidence="1">Secreted</location>
    </subcellularLocation>
</comment>
<dbReference type="InterPro" id="IPR017996">
    <property type="entry name" value="MRJP/yellow-related"/>
</dbReference>
<dbReference type="Gene3D" id="2.120.10.30">
    <property type="entry name" value="TolB, C-terminal domain"/>
    <property type="match status" value="1"/>
</dbReference>
<evidence type="ECO:0000256" key="1">
    <source>
        <dbReference type="ARBA" id="ARBA00004613"/>
    </source>
</evidence>
<dbReference type="InterPro" id="IPR011042">
    <property type="entry name" value="6-blade_b-propeller_TolB-like"/>
</dbReference>
<dbReference type="Proteomes" id="UP000494165">
    <property type="component" value="Unassembled WGS sequence"/>
</dbReference>
<keyword evidence="3" id="KW-0964">Secreted</keyword>
<dbReference type="Pfam" id="PF03022">
    <property type="entry name" value="MRJP"/>
    <property type="match status" value="1"/>
</dbReference>
<dbReference type="PANTHER" id="PTHR10009:SF13">
    <property type="entry name" value="DOPAMINECHROME TAUTOMERASE"/>
    <property type="match status" value="1"/>
</dbReference>
<keyword evidence="6" id="KW-1185">Reference proteome</keyword>
<evidence type="ECO:0000313" key="5">
    <source>
        <dbReference type="EMBL" id="CAB3383464.1"/>
    </source>
</evidence>
<dbReference type="EMBL" id="CADEPI010000311">
    <property type="protein sequence ID" value="CAB3383464.1"/>
    <property type="molecule type" value="Genomic_DNA"/>
</dbReference>
<protein>
    <recommendedName>
        <fullName evidence="7">Protein yellow</fullName>
    </recommendedName>
</protein>
<reference evidence="5 6" key="1">
    <citation type="submission" date="2020-04" db="EMBL/GenBank/DDBJ databases">
        <authorList>
            <person name="Alioto T."/>
            <person name="Alioto T."/>
            <person name="Gomez Garrido J."/>
        </authorList>
    </citation>
    <scope>NUCLEOTIDE SEQUENCE [LARGE SCALE GENOMIC DNA]</scope>
</reference>
<dbReference type="AlphaFoldDB" id="A0A8S1DUA6"/>